<dbReference type="InterPro" id="IPR051031">
    <property type="entry name" value="RING-box_E3_Ubiquitin_Ligase"/>
</dbReference>
<accession>A0ABQ6MNX7</accession>
<dbReference type="PANTHER" id="PTHR11210">
    <property type="entry name" value="RING BOX"/>
    <property type="match status" value="1"/>
</dbReference>
<organism evidence="11 12">
    <name type="scientific">Tetraparma gracilis</name>
    <dbReference type="NCBI Taxonomy" id="2962635"/>
    <lineage>
        <taxon>Eukaryota</taxon>
        <taxon>Sar</taxon>
        <taxon>Stramenopiles</taxon>
        <taxon>Ochrophyta</taxon>
        <taxon>Bolidophyceae</taxon>
        <taxon>Parmales</taxon>
        <taxon>Triparmaceae</taxon>
        <taxon>Tetraparma</taxon>
    </lineage>
</organism>
<feature type="domain" description="RING-type" evidence="10">
    <location>
        <begin position="62"/>
        <end position="114"/>
    </location>
</feature>
<evidence type="ECO:0000256" key="8">
    <source>
        <dbReference type="ARBA" id="ARBA00023306"/>
    </source>
</evidence>
<keyword evidence="8" id="KW-0131">Cell cycle</keyword>
<name>A0ABQ6MNX7_9STRA</name>
<dbReference type="CDD" id="cd16456">
    <property type="entry name" value="RING-H2_APC11"/>
    <property type="match status" value="1"/>
</dbReference>
<evidence type="ECO:0000256" key="5">
    <source>
        <dbReference type="ARBA" id="ARBA00022776"/>
    </source>
</evidence>
<keyword evidence="3" id="KW-0479">Metal-binding</keyword>
<dbReference type="EMBL" id="BRYB01003075">
    <property type="protein sequence ID" value="GMI29996.1"/>
    <property type="molecule type" value="Genomic_DNA"/>
</dbReference>
<keyword evidence="12" id="KW-1185">Reference proteome</keyword>
<dbReference type="PROSITE" id="PS50089">
    <property type="entry name" value="ZF_RING_2"/>
    <property type="match status" value="1"/>
</dbReference>
<dbReference type="SUPFAM" id="SSF57850">
    <property type="entry name" value="RING/U-box"/>
    <property type="match status" value="1"/>
</dbReference>
<evidence type="ECO:0000313" key="11">
    <source>
        <dbReference type="EMBL" id="GMI29996.1"/>
    </source>
</evidence>
<dbReference type="Pfam" id="PF12861">
    <property type="entry name" value="zf-ANAPC11"/>
    <property type="match status" value="1"/>
</dbReference>
<protein>
    <recommendedName>
        <fullName evidence="1">Anaphase-promoting complex subunit 11</fullName>
    </recommendedName>
</protein>
<keyword evidence="7" id="KW-0862">Zinc</keyword>
<evidence type="ECO:0000256" key="7">
    <source>
        <dbReference type="ARBA" id="ARBA00022833"/>
    </source>
</evidence>
<gene>
    <name evidence="11" type="ORF">TeGR_g2535</name>
</gene>
<evidence type="ECO:0000313" key="12">
    <source>
        <dbReference type="Proteomes" id="UP001165060"/>
    </source>
</evidence>
<sequence>MTKRSSETPVTAASAPLLCAPAASKPALKGKSRLTKSRLTVTIKKYHGVAKWTWGEGSDDCCGICQMPYEGCAPGINFPGDDCPVVWGRCKHAYHLQCVSTWLGSGKTTCPICRAEWEFAEREQKEAQPAPV</sequence>
<dbReference type="InterPro" id="IPR001841">
    <property type="entry name" value="Znf_RING"/>
</dbReference>
<dbReference type="InterPro" id="IPR024991">
    <property type="entry name" value="RING-H2_APC11"/>
</dbReference>
<comment type="caution">
    <text evidence="11">The sequence shown here is derived from an EMBL/GenBank/DDBJ whole genome shotgun (WGS) entry which is preliminary data.</text>
</comment>
<keyword evidence="2" id="KW-0132">Cell division</keyword>
<dbReference type="Proteomes" id="UP001165060">
    <property type="component" value="Unassembled WGS sequence"/>
</dbReference>
<evidence type="ECO:0000256" key="6">
    <source>
        <dbReference type="ARBA" id="ARBA00022786"/>
    </source>
</evidence>
<keyword evidence="4 9" id="KW-0863">Zinc-finger</keyword>
<evidence type="ECO:0000259" key="10">
    <source>
        <dbReference type="PROSITE" id="PS50089"/>
    </source>
</evidence>
<evidence type="ECO:0000256" key="3">
    <source>
        <dbReference type="ARBA" id="ARBA00022723"/>
    </source>
</evidence>
<dbReference type="InterPro" id="IPR013083">
    <property type="entry name" value="Znf_RING/FYVE/PHD"/>
</dbReference>
<dbReference type="Gene3D" id="3.30.40.10">
    <property type="entry name" value="Zinc/RING finger domain, C3HC4 (zinc finger)"/>
    <property type="match status" value="1"/>
</dbReference>
<keyword evidence="6" id="KW-0833">Ubl conjugation pathway</keyword>
<evidence type="ECO:0000256" key="9">
    <source>
        <dbReference type="PROSITE-ProRule" id="PRU00175"/>
    </source>
</evidence>
<evidence type="ECO:0000256" key="1">
    <source>
        <dbReference type="ARBA" id="ARBA00013928"/>
    </source>
</evidence>
<reference evidence="11 12" key="1">
    <citation type="journal article" date="2023" name="Commun. Biol.">
        <title>Genome analysis of Parmales, the sister group of diatoms, reveals the evolutionary specialization of diatoms from phago-mixotrophs to photoautotrophs.</title>
        <authorList>
            <person name="Ban H."/>
            <person name="Sato S."/>
            <person name="Yoshikawa S."/>
            <person name="Yamada K."/>
            <person name="Nakamura Y."/>
            <person name="Ichinomiya M."/>
            <person name="Sato N."/>
            <person name="Blanc-Mathieu R."/>
            <person name="Endo H."/>
            <person name="Kuwata A."/>
            <person name="Ogata H."/>
        </authorList>
    </citation>
    <scope>NUCLEOTIDE SEQUENCE [LARGE SCALE GENOMIC DNA]</scope>
</reference>
<proteinExistence type="predicted"/>
<evidence type="ECO:0000256" key="2">
    <source>
        <dbReference type="ARBA" id="ARBA00022618"/>
    </source>
</evidence>
<evidence type="ECO:0000256" key="4">
    <source>
        <dbReference type="ARBA" id="ARBA00022771"/>
    </source>
</evidence>
<keyword evidence="5" id="KW-0498">Mitosis</keyword>
<dbReference type="SMART" id="SM00184">
    <property type="entry name" value="RING"/>
    <property type="match status" value="1"/>
</dbReference>